<evidence type="ECO:0000256" key="9">
    <source>
        <dbReference type="RuleBase" id="RU361157"/>
    </source>
</evidence>
<evidence type="ECO:0000313" key="12">
    <source>
        <dbReference type="Proteomes" id="UP000593737"/>
    </source>
</evidence>
<dbReference type="GO" id="GO:0140359">
    <property type="term" value="F:ABC-type transporter activity"/>
    <property type="evidence" value="ECO:0007669"/>
    <property type="project" value="InterPro"/>
</dbReference>
<feature type="transmembrane region" description="Helical" evidence="9">
    <location>
        <begin position="107"/>
        <end position="135"/>
    </location>
</feature>
<evidence type="ECO:0000256" key="1">
    <source>
        <dbReference type="ARBA" id="ARBA00004429"/>
    </source>
</evidence>
<keyword evidence="4 9" id="KW-1003">Cell membrane</keyword>
<evidence type="ECO:0000256" key="8">
    <source>
        <dbReference type="ARBA" id="ARBA00023136"/>
    </source>
</evidence>
<dbReference type="InterPro" id="IPR013525">
    <property type="entry name" value="ABC2_TM"/>
</dbReference>
<feature type="transmembrane region" description="Helical" evidence="9">
    <location>
        <begin position="141"/>
        <end position="170"/>
    </location>
</feature>
<dbReference type="Pfam" id="PF01061">
    <property type="entry name" value="ABC2_membrane"/>
    <property type="match status" value="1"/>
</dbReference>
<evidence type="ECO:0000256" key="6">
    <source>
        <dbReference type="ARBA" id="ARBA00022692"/>
    </source>
</evidence>
<keyword evidence="6 9" id="KW-0812">Transmembrane</keyword>
<keyword evidence="7 9" id="KW-1133">Transmembrane helix</keyword>
<evidence type="ECO:0000256" key="4">
    <source>
        <dbReference type="ARBA" id="ARBA00022475"/>
    </source>
</evidence>
<dbReference type="EMBL" id="CP047423">
    <property type="protein sequence ID" value="QPD03465.1"/>
    <property type="molecule type" value="Genomic_DNA"/>
</dbReference>
<keyword evidence="5" id="KW-0997">Cell inner membrane</keyword>
<dbReference type="InterPro" id="IPR047817">
    <property type="entry name" value="ABC2_TM_bact-type"/>
</dbReference>
<feature type="domain" description="ABC transmembrane type-2" evidence="10">
    <location>
        <begin position="36"/>
        <end position="254"/>
    </location>
</feature>
<feature type="transmembrane region" description="Helical" evidence="9">
    <location>
        <begin position="66"/>
        <end position="86"/>
    </location>
</feature>
<feature type="transmembrane region" description="Helical" evidence="9">
    <location>
        <begin position="35"/>
        <end position="60"/>
    </location>
</feature>
<comment type="similarity">
    <text evidence="2 9">Belongs to the ABC-2 integral membrane protein family.</text>
</comment>
<keyword evidence="8 9" id="KW-0472">Membrane</keyword>
<sequence length="262" mass="29350">MKSNSRLFLEELYVARNVLLQLVSQQLILRYRRTALGYLWTLINPVLMMSIMAAVFSVLFKTDLKTFAVFLFAGMIPWSFFNSVVTQSSTSLINNEGLIKKIYLRKIIFPLSLACALLIDSMLSFLALFVIIIAIGGSVSWAITFIPVAYILLFFFSVGMGLVISVATVFFRDLQHLILIAMQGLFFLTPVLYKHDALAGKVAWLVGLNPVVPFIELFRSPLYLATLPSGNVVVRAALISLSAIGIGLFVFLRHEKEIVFRL</sequence>
<dbReference type="KEGG" id="nkf:Nkreftii_001239"/>
<comment type="subcellular location">
    <subcellularLocation>
        <location evidence="1">Cell inner membrane</location>
        <topology evidence="1">Multi-pass membrane protein</topology>
    </subcellularLocation>
    <subcellularLocation>
        <location evidence="9">Cell membrane</location>
        <topology evidence="9">Multi-pass membrane protein</topology>
    </subcellularLocation>
</comment>
<dbReference type="PRINTS" id="PR00164">
    <property type="entry name" value="ABC2TRNSPORT"/>
</dbReference>
<evidence type="ECO:0000256" key="2">
    <source>
        <dbReference type="ARBA" id="ARBA00007783"/>
    </source>
</evidence>
<evidence type="ECO:0000256" key="7">
    <source>
        <dbReference type="ARBA" id="ARBA00022989"/>
    </source>
</evidence>
<gene>
    <name evidence="11" type="ORF">Nkreftii_001239</name>
</gene>
<protein>
    <recommendedName>
        <fullName evidence="9">Transport permease protein</fullName>
    </recommendedName>
</protein>
<dbReference type="InterPro" id="IPR000412">
    <property type="entry name" value="ABC_2_transport"/>
</dbReference>
<dbReference type="PROSITE" id="PS51012">
    <property type="entry name" value="ABC_TM2"/>
    <property type="match status" value="1"/>
</dbReference>
<dbReference type="GO" id="GO:0015920">
    <property type="term" value="P:lipopolysaccharide transport"/>
    <property type="evidence" value="ECO:0007669"/>
    <property type="project" value="TreeGrafter"/>
</dbReference>
<name>A0A7S8IZ00_9BACT</name>
<keyword evidence="3 9" id="KW-0813">Transport</keyword>
<dbReference type="PANTHER" id="PTHR30413">
    <property type="entry name" value="INNER MEMBRANE TRANSPORT PERMEASE"/>
    <property type="match status" value="1"/>
</dbReference>
<proteinExistence type="inferred from homology"/>
<accession>A0A7S8IZ00</accession>
<dbReference type="AlphaFoldDB" id="A0A7S8IZ00"/>
<organism evidence="11 12">
    <name type="scientific">Candidatus Nitrospira kreftii</name>
    <dbReference type="NCBI Taxonomy" id="2652173"/>
    <lineage>
        <taxon>Bacteria</taxon>
        <taxon>Pseudomonadati</taxon>
        <taxon>Nitrospirota</taxon>
        <taxon>Nitrospiria</taxon>
        <taxon>Nitrospirales</taxon>
        <taxon>Nitrospiraceae</taxon>
        <taxon>Nitrospira</taxon>
    </lineage>
</organism>
<dbReference type="GO" id="GO:0043190">
    <property type="term" value="C:ATP-binding cassette (ABC) transporter complex"/>
    <property type="evidence" value="ECO:0007669"/>
    <property type="project" value="InterPro"/>
</dbReference>
<reference evidence="11 12" key="1">
    <citation type="journal article" date="2020" name="ISME J.">
        <title>Enrichment and physiological characterization of a novel comammox Nitrospira indicates ammonium inhibition of complete nitrification.</title>
        <authorList>
            <person name="Sakoula D."/>
            <person name="Koch H."/>
            <person name="Frank J."/>
            <person name="Jetten M.S.M."/>
            <person name="van Kessel M.A.H.J."/>
            <person name="Lucker S."/>
        </authorList>
    </citation>
    <scope>NUCLEOTIDE SEQUENCE [LARGE SCALE GENOMIC DNA]</scope>
    <source>
        <strain evidence="11">Comreactor17</strain>
    </source>
</reference>
<dbReference type="PANTHER" id="PTHR30413:SF8">
    <property type="entry name" value="TRANSPORT PERMEASE PROTEIN"/>
    <property type="match status" value="1"/>
</dbReference>
<feature type="transmembrane region" description="Helical" evidence="9">
    <location>
        <begin position="232"/>
        <end position="252"/>
    </location>
</feature>
<dbReference type="Proteomes" id="UP000593737">
    <property type="component" value="Chromosome"/>
</dbReference>
<evidence type="ECO:0000256" key="5">
    <source>
        <dbReference type="ARBA" id="ARBA00022519"/>
    </source>
</evidence>
<feature type="transmembrane region" description="Helical" evidence="9">
    <location>
        <begin position="177"/>
        <end position="193"/>
    </location>
</feature>
<evidence type="ECO:0000259" key="10">
    <source>
        <dbReference type="PROSITE" id="PS51012"/>
    </source>
</evidence>
<evidence type="ECO:0000313" key="11">
    <source>
        <dbReference type="EMBL" id="QPD03465.1"/>
    </source>
</evidence>
<evidence type="ECO:0000256" key="3">
    <source>
        <dbReference type="ARBA" id="ARBA00022448"/>
    </source>
</evidence>